<evidence type="ECO:0000313" key="2">
    <source>
        <dbReference type="Proteomes" id="UP001152561"/>
    </source>
</evidence>
<accession>A0A9Q1LYE4</accession>
<dbReference type="EMBL" id="JAJAGQ010000013">
    <property type="protein sequence ID" value="KAJ8546609.1"/>
    <property type="molecule type" value="Genomic_DNA"/>
</dbReference>
<evidence type="ECO:0000313" key="1">
    <source>
        <dbReference type="EMBL" id="KAJ8546609.1"/>
    </source>
</evidence>
<dbReference type="AlphaFoldDB" id="A0A9Q1LYE4"/>
<dbReference type="OrthoDB" id="1910803at2759"/>
<dbReference type="Proteomes" id="UP001152561">
    <property type="component" value="Unassembled WGS sequence"/>
</dbReference>
<comment type="caution">
    <text evidence="1">The sequence shown here is derived from an EMBL/GenBank/DDBJ whole genome shotgun (WGS) entry which is preliminary data.</text>
</comment>
<organism evidence="1 2">
    <name type="scientific">Anisodus acutangulus</name>
    <dbReference type="NCBI Taxonomy" id="402998"/>
    <lineage>
        <taxon>Eukaryota</taxon>
        <taxon>Viridiplantae</taxon>
        <taxon>Streptophyta</taxon>
        <taxon>Embryophyta</taxon>
        <taxon>Tracheophyta</taxon>
        <taxon>Spermatophyta</taxon>
        <taxon>Magnoliopsida</taxon>
        <taxon>eudicotyledons</taxon>
        <taxon>Gunneridae</taxon>
        <taxon>Pentapetalae</taxon>
        <taxon>asterids</taxon>
        <taxon>lamiids</taxon>
        <taxon>Solanales</taxon>
        <taxon>Solanaceae</taxon>
        <taxon>Solanoideae</taxon>
        <taxon>Hyoscyameae</taxon>
        <taxon>Anisodus</taxon>
    </lineage>
</organism>
<keyword evidence="2" id="KW-1185">Reference proteome</keyword>
<gene>
    <name evidence="1" type="ORF">K7X08_037209</name>
</gene>
<sequence>MNFSSGFHEQFNGTIAAKENENQGMENAKRDCGGDNLFSDMPWLREFTSANSSAFLAAENMSLNSGASCKIDEFQRFKSFLPKFLTLSETYFFLLKA</sequence>
<name>A0A9Q1LYE4_9SOLA</name>
<reference evidence="2" key="1">
    <citation type="journal article" date="2023" name="Proc. Natl. Acad. Sci. U.S.A.">
        <title>Genomic and structural basis for evolution of tropane alkaloid biosynthesis.</title>
        <authorList>
            <person name="Wanga Y.-J."/>
            <person name="Taina T."/>
            <person name="Yua J.-Y."/>
            <person name="Lia J."/>
            <person name="Xua B."/>
            <person name="Chenc J."/>
            <person name="D'Auriad J.C."/>
            <person name="Huanga J.-P."/>
            <person name="Huanga S.-X."/>
        </authorList>
    </citation>
    <scope>NUCLEOTIDE SEQUENCE [LARGE SCALE GENOMIC DNA]</scope>
    <source>
        <strain evidence="2">cv. KIB-2019</strain>
    </source>
</reference>
<protein>
    <submittedName>
        <fullName evidence="1">Uncharacterized protein</fullName>
    </submittedName>
</protein>
<proteinExistence type="predicted"/>